<dbReference type="AlphaFoldDB" id="A0AAV6HFI0"/>
<reference evidence="2" key="1">
    <citation type="submission" date="2020-10" db="EMBL/GenBank/DDBJ databases">
        <title>Chromosome-scale genome assembly of the Allis shad, Alosa alosa.</title>
        <authorList>
            <person name="Margot Z."/>
            <person name="Christophe K."/>
            <person name="Cabau C."/>
            <person name="Louis A."/>
            <person name="Berthelot C."/>
            <person name="Parey E."/>
            <person name="Roest Crollius H."/>
            <person name="Montfort J."/>
            <person name="Robinson-Rechavi M."/>
            <person name="Bucao C."/>
            <person name="Bouchez O."/>
            <person name="Gislard M."/>
            <person name="Lluch J."/>
            <person name="Milhes M."/>
            <person name="Lampietro C."/>
            <person name="Lopez Roques C."/>
            <person name="Donnadieu C."/>
            <person name="Braasch I."/>
            <person name="Desvignes T."/>
            <person name="Postlethwait J."/>
            <person name="Bobe J."/>
            <person name="Guiguen Y."/>
        </authorList>
    </citation>
    <scope>NUCLEOTIDE SEQUENCE</scope>
    <source>
        <strain evidence="2">M-15738</strain>
        <tissue evidence="2">Blood</tissue>
    </source>
</reference>
<feature type="compositionally biased region" description="Basic and acidic residues" evidence="1">
    <location>
        <begin position="49"/>
        <end position="82"/>
    </location>
</feature>
<keyword evidence="3" id="KW-1185">Reference proteome</keyword>
<comment type="caution">
    <text evidence="2">The sequence shown here is derived from an EMBL/GenBank/DDBJ whole genome shotgun (WGS) entry which is preliminary data.</text>
</comment>
<dbReference type="Proteomes" id="UP000823561">
    <property type="component" value="Chromosome 2"/>
</dbReference>
<feature type="region of interest" description="Disordered" evidence="1">
    <location>
        <begin position="1"/>
        <end position="82"/>
    </location>
</feature>
<sequence>MVMARLSSTPQARGRVERRSGSDKTVSADWDGKVSHSLSTDVPSVSDRTVYKQESLHTRMTSDRGRKKECTAGRKERGKKEN</sequence>
<evidence type="ECO:0000256" key="1">
    <source>
        <dbReference type="SAM" id="MobiDB-lite"/>
    </source>
</evidence>
<gene>
    <name evidence="2" type="ORF">AALO_G00025250</name>
</gene>
<dbReference type="EMBL" id="JADWDJ010000002">
    <property type="protein sequence ID" value="KAG5284306.1"/>
    <property type="molecule type" value="Genomic_DNA"/>
</dbReference>
<proteinExistence type="predicted"/>
<name>A0AAV6HFI0_9TELE</name>
<feature type="compositionally biased region" description="Polar residues" evidence="1">
    <location>
        <begin position="1"/>
        <end position="11"/>
    </location>
</feature>
<evidence type="ECO:0000313" key="2">
    <source>
        <dbReference type="EMBL" id="KAG5284306.1"/>
    </source>
</evidence>
<evidence type="ECO:0000313" key="3">
    <source>
        <dbReference type="Proteomes" id="UP000823561"/>
    </source>
</evidence>
<organism evidence="2 3">
    <name type="scientific">Alosa alosa</name>
    <name type="common">allis shad</name>
    <dbReference type="NCBI Taxonomy" id="278164"/>
    <lineage>
        <taxon>Eukaryota</taxon>
        <taxon>Metazoa</taxon>
        <taxon>Chordata</taxon>
        <taxon>Craniata</taxon>
        <taxon>Vertebrata</taxon>
        <taxon>Euteleostomi</taxon>
        <taxon>Actinopterygii</taxon>
        <taxon>Neopterygii</taxon>
        <taxon>Teleostei</taxon>
        <taxon>Clupei</taxon>
        <taxon>Clupeiformes</taxon>
        <taxon>Clupeoidei</taxon>
        <taxon>Clupeidae</taxon>
        <taxon>Alosa</taxon>
    </lineage>
</organism>
<accession>A0AAV6HFI0</accession>
<feature type="compositionally biased region" description="Polar residues" evidence="1">
    <location>
        <begin position="36"/>
        <end position="47"/>
    </location>
</feature>
<protein>
    <submittedName>
        <fullName evidence="2">Uncharacterized protein</fullName>
    </submittedName>
</protein>